<name>A0A1I0CUS5_THASX</name>
<dbReference type="Gene3D" id="2.60.40.1730">
    <property type="entry name" value="tricorn interacting facor f3 domain"/>
    <property type="match status" value="1"/>
</dbReference>
<accession>A0A1I0CUS5</accession>
<protein>
    <submittedName>
        <fullName evidence="3">Peptidase family M1</fullName>
    </submittedName>
</protein>
<sequence>MKLPALITSLLLSTSLSVSAGDVFEQKDVTHQDILRGSITPERAWWDLQHYHLAFAVDRKNKQIKGTNTVTYKVIGEQKRFQIELQPPLKLTKAEQGGQALTIEQDGYTYFITLASKQPLGAEKQVVLHWQGQPHVAVRPPWDGGFTWSQDSNGLPFIATSNQGIGSSIWWPSKDHGYDEPDKGVLISAEVEKPLMGIANGRLVNTEEKKDTRVFHWQVTKPINNYTVNINIGDYVYFGETFNGEGGTLDMDYYVLRENLEKAKVQFKDAPRSIEAFEHWFGPYPFYDDSFKLVEVPYLGMEHQSSVTYGNGYQNGYKGRDLSATGNGDKFDFIIIHEVGHEWFANNITAKDNADLWVHEAFTNYSESLFLEYHFSKAEGDEYVRGTRHNIFNEAPIIGIPHINRSGSKDMYYKGGNMLHTIRQVVNDDKLWREILRGLNRDFALQTVESAQIEAYMDAKTEKDLSKIFDQYLRDYRVPTLEYFNKGDDVRVRWNQVVKGFNMPVRVFIDGQPVWLEVTDKWSILPSKPKTLRVDPNFYVTFLNILGD</sequence>
<dbReference type="EMBL" id="FOHK01000005">
    <property type="protein sequence ID" value="SET23576.1"/>
    <property type="molecule type" value="Genomic_DNA"/>
</dbReference>
<reference evidence="4" key="1">
    <citation type="submission" date="2016-10" db="EMBL/GenBank/DDBJ databases">
        <authorList>
            <person name="Varghese N."/>
            <person name="Submissions S."/>
        </authorList>
    </citation>
    <scope>NUCLEOTIDE SEQUENCE [LARGE SCALE GENOMIC DNA]</scope>
    <source>
        <strain evidence="4">DSM 19706</strain>
    </source>
</reference>
<evidence type="ECO:0000259" key="2">
    <source>
        <dbReference type="Pfam" id="PF01433"/>
    </source>
</evidence>
<dbReference type="GO" id="GO:0042277">
    <property type="term" value="F:peptide binding"/>
    <property type="evidence" value="ECO:0007669"/>
    <property type="project" value="TreeGrafter"/>
</dbReference>
<dbReference type="Proteomes" id="UP000199308">
    <property type="component" value="Unassembled WGS sequence"/>
</dbReference>
<feature type="domain" description="Peptidase M1 membrane alanine aminopeptidase" evidence="2">
    <location>
        <begin position="270"/>
        <end position="472"/>
    </location>
</feature>
<dbReference type="OrthoDB" id="100605at2"/>
<evidence type="ECO:0000313" key="3">
    <source>
        <dbReference type="EMBL" id="SET23576.1"/>
    </source>
</evidence>
<dbReference type="GO" id="GO:0005615">
    <property type="term" value="C:extracellular space"/>
    <property type="evidence" value="ECO:0007669"/>
    <property type="project" value="TreeGrafter"/>
</dbReference>
<dbReference type="RefSeq" id="WP_093328686.1">
    <property type="nucleotide sequence ID" value="NZ_AP027363.1"/>
</dbReference>
<gene>
    <name evidence="3" type="ORF">SAMN05660429_01339</name>
</gene>
<feature type="signal peptide" evidence="1">
    <location>
        <begin position="1"/>
        <end position="20"/>
    </location>
</feature>
<dbReference type="CDD" id="cd09603">
    <property type="entry name" value="M1_APN_like"/>
    <property type="match status" value="1"/>
</dbReference>
<dbReference type="STRING" id="349064.SAMN05660429_01339"/>
<dbReference type="PANTHER" id="PTHR11533:SF174">
    <property type="entry name" value="PUROMYCIN-SENSITIVE AMINOPEPTIDASE-RELATED"/>
    <property type="match status" value="1"/>
</dbReference>
<dbReference type="AlphaFoldDB" id="A0A1I0CUS5"/>
<dbReference type="Pfam" id="PF01433">
    <property type="entry name" value="Peptidase_M1"/>
    <property type="match status" value="1"/>
</dbReference>
<dbReference type="GO" id="GO:0008270">
    <property type="term" value="F:zinc ion binding"/>
    <property type="evidence" value="ECO:0007669"/>
    <property type="project" value="InterPro"/>
</dbReference>
<feature type="chain" id="PRO_5011554561" evidence="1">
    <location>
        <begin position="21"/>
        <end position="548"/>
    </location>
</feature>
<keyword evidence="1" id="KW-0732">Signal</keyword>
<dbReference type="InterPro" id="IPR050344">
    <property type="entry name" value="Peptidase_M1_aminopeptidases"/>
</dbReference>
<dbReference type="SUPFAM" id="SSF55486">
    <property type="entry name" value="Metalloproteases ('zincins'), catalytic domain"/>
    <property type="match status" value="1"/>
</dbReference>
<dbReference type="GO" id="GO:0016020">
    <property type="term" value="C:membrane"/>
    <property type="evidence" value="ECO:0007669"/>
    <property type="project" value="TreeGrafter"/>
</dbReference>
<dbReference type="PANTHER" id="PTHR11533">
    <property type="entry name" value="PROTEASE M1 ZINC METALLOPROTEASE"/>
    <property type="match status" value="1"/>
</dbReference>
<dbReference type="InterPro" id="IPR014782">
    <property type="entry name" value="Peptidase_M1_dom"/>
</dbReference>
<evidence type="ECO:0000313" key="4">
    <source>
        <dbReference type="Proteomes" id="UP000199308"/>
    </source>
</evidence>
<dbReference type="Gene3D" id="1.10.390.10">
    <property type="entry name" value="Neutral Protease Domain 2"/>
    <property type="match status" value="1"/>
</dbReference>
<dbReference type="GO" id="GO:0005737">
    <property type="term" value="C:cytoplasm"/>
    <property type="evidence" value="ECO:0007669"/>
    <property type="project" value="TreeGrafter"/>
</dbReference>
<dbReference type="GO" id="GO:0070006">
    <property type="term" value="F:metalloaminopeptidase activity"/>
    <property type="evidence" value="ECO:0007669"/>
    <property type="project" value="TreeGrafter"/>
</dbReference>
<dbReference type="InterPro" id="IPR042097">
    <property type="entry name" value="Aminopeptidase_N-like_N_sf"/>
</dbReference>
<keyword evidence="4" id="KW-1185">Reference proteome</keyword>
<evidence type="ECO:0000256" key="1">
    <source>
        <dbReference type="SAM" id="SignalP"/>
    </source>
</evidence>
<dbReference type="InterPro" id="IPR027268">
    <property type="entry name" value="Peptidase_M4/M1_CTD_sf"/>
</dbReference>
<organism evidence="3 4">
    <name type="scientific">Thalassotalea agarivorans</name>
    <name type="common">Thalassomonas agarivorans</name>
    <dbReference type="NCBI Taxonomy" id="349064"/>
    <lineage>
        <taxon>Bacteria</taxon>
        <taxon>Pseudomonadati</taxon>
        <taxon>Pseudomonadota</taxon>
        <taxon>Gammaproteobacteria</taxon>
        <taxon>Alteromonadales</taxon>
        <taxon>Colwelliaceae</taxon>
        <taxon>Thalassotalea</taxon>
    </lineage>
</organism>
<dbReference type="GO" id="GO:0043171">
    <property type="term" value="P:peptide catabolic process"/>
    <property type="evidence" value="ECO:0007669"/>
    <property type="project" value="TreeGrafter"/>
</dbReference>
<proteinExistence type="predicted"/>
<dbReference type="SUPFAM" id="SSF63737">
    <property type="entry name" value="Leukotriene A4 hydrolase N-terminal domain"/>
    <property type="match status" value="1"/>
</dbReference>